<keyword evidence="5" id="KW-0411">Iron-sulfur</keyword>
<dbReference type="CDD" id="cd01335">
    <property type="entry name" value="Radical_SAM"/>
    <property type="match status" value="1"/>
</dbReference>
<dbReference type="SFLD" id="SFLDS00029">
    <property type="entry name" value="Radical_SAM"/>
    <property type="match status" value="1"/>
</dbReference>
<gene>
    <name evidence="8" type="ORF">SAMEA3906486_02549</name>
</gene>
<proteinExistence type="predicted"/>
<dbReference type="PANTHER" id="PTHR21180">
    <property type="entry name" value="ENDONUCLEASE/EXONUCLEASE/PHOSPHATASE FAMILY DOMAIN-CONTAINING PROTEIN 1"/>
    <property type="match status" value="1"/>
</dbReference>
<evidence type="ECO:0000256" key="1">
    <source>
        <dbReference type="ARBA" id="ARBA00001966"/>
    </source>
</evidence>
<dbReference type="InterPro" id="IPR010994">
    <property type="entry name" value="RuvA_2-like"/>
</dbReference>
<dbReference type="GO" id="GO:0046872">
    <property type="term" value="F:metal ion binding"/>
    <property type="evidence" value="ECO:0007669"/>
    <property type="project" value="UniProtKB-KW"/>
</dbReference>
<dbReference type="STRING" id="288768.SAMEA3906486_02549"/>
<dbReference type="SMART" id="SM00729">
    <property type="entry name" value="Elp3"/>
    <property type="match status" value="1"/>
</dbReference>
<keyword evidence="4" id="KW-0408">Iron</keyword>
<evidence type="ECO:0000259" key="7">
    <source>
        <dbReference type="SMART" id="SM00729"/>
    </source>
</evidence>
<feature type="region of interest" description="Disordered" evidence="6">
    <location>
        <begin position="383"/>
        <end position="403"/>
    </location>
</feature>
<dbReference type="SUPFAM" id="SSF47781">
    <property type="entry name" value="RuvA domain 2-like"/>
    <property type="match status" value="1"/>
</dbReference>
<sequence>MELSTKLEILADAAKYDASCASSGAPRRDSRGREGLGASTGAGICHSFTPDGRCVSLLKILLTNFCQYDCQYCVNRRSSNVPRARFQPREVVDLTLDFYRRNYIDGLFLSSGIIRSADYTMEQLVRVARALREDHLFRGYIHLKTIPDADQRLIDLAGQYADRLSVNIELPTDSGLQRLAPEKSVHTIKRAMGTIRLAQEVAQEEKRKRAPAGQSTQMIVGADLADDRTILQTSQSLYGAYKLKRVYYSAFSPIPDSPSSVPAQAPPLLREHRLYQADFLMRGYGFQAEELFQTKGDLPLDIDPKLAWALANRQEFPVDLNRAPLRLIARVPGIGMRNAQRLVELRRLRAIRYQDLILLRCAIEKVKRFIVAQDYRPSLAEPPSEQLRRALAPSPAPQQLSLL</sequence>
<feature type="domain" description="Elp3/MiaA/NifB-like radical SAM core" evidence="7">
    <location>
        <begin position="56"/>
        <end position="277"/>
    </location>
</feature>
<evidence type="ECO:0000313" key="8">
    <source>
        <dbReference type="EMBL" id="SAI69526.1"/>
    </source>
</evidence>
<dbReference type="Gene3D" id="1.10.150.320">
    <property type="entry name" value="Photosystem II 12 kDa extrinsic protein"/>
    <property type="match status" value="1"/>
</dbReference>
<dbReference type="Proteomes" id="UP000076848">
    <property type="component" value="Unassembled WGS sequence"/>
</dbReference>
<dbReference type="SUPFAM" id="SSF102114">
    <property type="entry name" value="Radical SAM enzymes"/>
    <property type="match status" value="1"/>
</dbReference>
<dbReference type="Pfam" id="PF04055">
    <property type="entry name" value="Radical_SAM"/>
    <property type="match status" value="1"/>
</dbReference>
<evidence type="ECO:0000313" key="9">
    <source>
        <dbReference type="Proteomes" id="UP000076848"/>
    </source>
</evidence>
<comment type="cofactor">
    <cofactor evidence="1">
        <name>[4Fe-4S] cluster</name>
        <dbReference type="ChEBI" id="CHEBI:49883"/>
    </cofactor>
</comment>
<dbReference type="OrthoDB" id="9801154at2"/>
<keyword evidence="2" id="KW-0949">S-adenosyl-L-methionine</keyword>
<keyword evidence="9" id="KW-1185">Reference proteome</keyword>
<dbReference type="InterPro" id="IPR013785">
    <property type="entry name" value="Aldolase_TIM"/>
</dbReference>
<dbReference type="GO" id="GO:0051536">
    <property type="term" value="F:iron-sulfur cluster binding"/>
    <property type="evidence" value="ECO:0007669"/>
    <property type="project" value="UniProtKB-KW"/>
</dbReference>
<dbReference type="NCBIfam" id="TIGR03916">
    <property type="entry name" value="rSAM_link_UDG"/>
    <property type="match status" value="1"/>
</dbReference>
<reference evidence="8 9" key="1">
    <citation type="submission" date="2016-04" db="EMBL/GenBank/DDBJ databases">
        <authorList>
            <consortium name="Pathogen Informatics"/>
        </authorList>
    </citation>
    <scope>NUCLEOTIDE SEQUENCE [LARGE SCALE GENOMIC DNA]</scope>
    <source>
        <strain evidence="8 9">H050680373</strain>
    </source>
</reference>
<dbReference type="InterPro" id="IPR023874">
    <property type="entry name" value="DNA_rSAM_put"/>
</dbReference>
<accession>A0A157SHX6</accession>
<evidence type="ECO:0000256" key="2">
    <source>
        <dbReference type="ARBA" id="ARBA00022691"/>
    </source>
</evidence>
<dbReference type="GO" id="GO:0003824">
    <property type="term" value="F:catalytic activity"/>
    <property type="evidence" value="ECO:0007669"/>
    <property type="project" value="InterPro"/>
</dbReference>
<evidence type="ECO:0000256" key="5">
    <source>
        <dbReference type="ARBA" id="ARBA00023014"/>
    </source>
</evidence>
<evidence type="ECO:0000256" key="4">
    <source>
        <dbReference type="ARBA" id="ARBA00023004"/>
    </source>
</evidence>
<dbReference type="RefSeq" id="WP_066127500.1">
    <property type="nucleotide sequence ID" value="NZ_FKIF01000006.1"/>
</dbReference>
<evidence type="ECO:0000256" key="3">
    <source>
        <dbReference type="ARBA" id="ARBA00022723"/>
    </source>
</evidence>
<dbReference type="InterPro" id="IPR006638">
    <property type="entry name" value="Elp3/MiaA/NifB-like_rSAM"/>
</dbReference>
<evidence type="ECO:0000256" key="6">
    <source>
        <dbReference type="SAM" id="MobiDB-lite"/>
    </source>
</evidence>
<dbReference type="InterPro" id="IPR007197">
    <property type="entry name" value="rSAM"/>
</dbReference>
<organism evidence="8 9">
    <name type="scientific">Bordetella ansorpii</name>
    <dbReference type="NCBI Taxonomy" id="288768"/>
    <lineage>
        <taxon>Bacteria</taxon>
        <taxon>Pseudomonadati</taxon>
        <taxon>Pseudomonadota</taxon>
        <taxon>Betaproteobacteria</taxon>
        <taxon>Burkholderiales</taxon>
        <taxon>Alcaligenaceae</taxon>
        <taxon>Bordetella</taxon>
    </lineage>
</organism>
<dbReference type="PANTHER" id="PTHR21180:SF9">
    <property type="entry name" value="TYPE II SECRETION SYSTEM PROTEIN K"/>
    <property type="match status" value="1"/>
</dbReference>
<dbReference type="SFLD" id="SFLDG01102">
    <property type="entry name" value="Uncharacterised_Radical_SAM_Su"/>
    <property type="match status" value="1"/>
</dbReference>
<keyword evidence="3" id="KW-0479">Metal-binding</keyword>
<dbReference type="EMBL" id="FKIF01000006">
    <property type="protein sequence ID" value="SAI69526.1"/>
    <property type="molecule type" value="Genomic_DNA"/>
</dbReference>
<dbReference type="AlphaFoldDB" id="A0A157SHX6"/>
<name>A0A157SHX6_9BORD</name>
<dbReference type="InterPro" id="IPR051675">
    <property type="entry name" value="Endo/Exo/Phosphatase_dom_1"/>
</dbReference>
<dbReference type="InterPro" id="IPR058240">
    <property type="entry name" value="rSAM_sf"/>
</dbReference>
<protein>
    <submittedName>
        <fullName evidence="8">Putative DNA modification/repair radical SAM protein</fullName>
    </submittedName>
</protein>
<dbReference type="Gene3D" id="3.20.20.70">
    <property type="entry name" value="Aldolase class I"/>
    <property type="match status" value="1"/>
</dbReference>